<dbReference type="ExpressionAtlas" id="A0A1D6I4T0">
    <property type="expression patterns" value="baseline and differential"/>
</dbReference>
<dbReference type="AlphaFoldDB" id="A0A1D6I4T0"/>
<evidence type="ECO:0000313" key="1">
    <source>
        <dbReference type="EMBL" id="ONM55146.1"/>
    </source>
</evidence>
<dbReference type="PANTHER" id="PTHR47581:SF2">
    <property type="entry name" value="OS09G0431600 PROTEIN"/>
    <property type="match status" value="1"/>
</dbReference>
<name>A0A1D6I4T0_MAIZE</name>
<dbReference type="EMBL" id="CM007650">
    <property type="protein sequence ID" value="ONM55146.1"/>
    <property type="molecule type" value="Genomic_DNA"/>
</dbReference>
<protein>
    <submittedName>
        <fullName evidence="1">Pentatricopeptide repeat-containing protein</fullName>
    </submittedName>
</protein>
<sequence>MPSTDLRRLTARIVDLPPGSPRSWRTWKQLRGGGFRNTIGMNVVLEACVRCGDVDRALRLFEEIRGPRGCGVDGVLRHPAQVSLLLLKFAAKVESLYGYTNSLLRPCIFPQVLDAPLLVPTSTTVEHVIDLLLREKSEMVVVKSGNMYEGSSRPLGIFSLAMLWSFTSDYSSESDVLDPGVSWATKPKQDVDTYNHG</sequence>
<dbReference type="IntAct" id="A0A1D6I4T0">
    <property type="interactions" value="1"/>
</dbReference>
<dbReference type="PaxDb" id="4577-GRMZM2G158636_P01"/>
<gene>
    <name evidence="1" type="ORF">ZEAMMB73_Zm00001d020572</name>
</gene>
<dbReference type="InterPro" id="IPR044781">
    <property type="entry name" value="At5g10690-like"/>
</dbReference>
<proteinExistence type="predicted"/>
<reference evidence="1" key="1">
    <citation type="submission" date="2015-12" db="EMBL/GenBank/DDBJ databases">
        <title>Update maize B73 reference genome by single molecule sequencing technologies.</title>
        <authorList>
            <consortium name="Maize Genome Sequencing Project"/>
            <person name="Ware D."/>
        </authorList>
    </citation>
    <scope>NUCLEOTIDE SEQUENCE [LARGE SCALE GENOMIC DNA]</scope>
    <source>
        <tissue evidence="1">Seedling</tissue>
    </source>
</reference>
<dbReference type="PANTHER" id="PTHR47581">
    <property type="entry name" value="OS09G0431600 PROTEIN"/>
    <property type="match status" value="1"/>
</dbReference>
<dbReference type="InParanoid" id="A0A1D6I4T0"/>
<organism evidence="1">
    <name type="scientific">Zea mays</name>
    <name type="common">Maize</name>
    <dbReference type="NCBI Taxonomy" id="4577"/>
    <lineage>
        <taxon>Eukaryota</taxon>
        <taxon>Viridiplantae</taxon>
        <taxon>Streptophyta</taxon>
        <taxon>Embryophyta</taxon>
        <taxon>Tracheophyta</taxon>
        <taxon>Spermatophyta</taxon>
        <taxon>Magnoliopsida</taxon>
        <taxon>Liliopsida</taxon>
        <taxon>Poales</taxon>
        <taxon>Poaceae</taxon>
        <taxon>PACMAD clade</taxon>
        <taxon>Panicoideae</taxon>
        <taxon>Andropogonodae</taxon>
        <taxon>Andropogoneae</taxon>
        <taxon>Tripsacinae</taxon>
        <taxon>Zea</taxon>
    </lineage>
</organism>
<dbReference type="STRING" id="4577.A0A1D6I4T0"/>
<accession>A0A1D6I4T0</accession>